<protein>
    <submittedName>
        <fullName evidence="1">Uncharacterized protein</fullName>
    </submittedName>
</protein>
<reference evidence="2" key="2">
    <citation type="journal article" date="2018" name="BMC Genomics">
        <title>Genomic insights into host adaptation between the wheat stripe rust pathogen (Puccinia striiformis f. sp. tritici) and the barley stripe rust pathogen (Puccinia striiformis f. sp. hordei).</title>
        <authorList>
            <person name="Xia C."/>
            <person name="Wang M."/>
            <person name="Yin C."/>
            <person name="Cornejo O.E."/>
            <person name="Hulbert S.H."/>
            <person name="Chen X."/>
        </authorList>
    </citation>
    <scope>NUCLEOTIDE SEQUENCE [LARGE SCALE GENOMIC DNA]</scope>
    <source>
        <strain evidence="2">93TX-2</strain>
    </source>
</reference>
<reference evidence="2" key="3">
    <citation type="journal article" date="2018" name="Mol. Plant Microbe Interact.">
        <title>Genome sequence resources for the wheat stripe rust pathogen (Puccinia striiformis f. sp. tritici) and the barley stripe rust pathogen (Puccinia striiformis f. sp. hordei).</title>
        <authorList>
            <person name="Xia C."/>
            <person name="Wang M."/>
            <person name="Yin C."/>
            <person name="Cornejo O.E."/>
            <person name="Hulbert S.H."/>
            <person name="Chen X."/>
        </authorList>
    </citation>
    <scope>NUCLEOTIDE SEQUENCE [LARGE SCALE GENOMIC DNA]</scope>
    <source>
        <strain evidence="2">93TX-2</strain>
    </source>
</reference>
<proteinExistence type="predicted"/>
<reference evidence="1 2" key="1">
    <citation type="submission" date="2017-12" db="EMBL/GenBank/DDBJ databases">
        <title>Gene loss provides genomic basis for host adaptation in cereal stripe rust fungi.</title>
        <authorList>
            <person name="Xia C."/>
        </authorList>
    </citation>
    <scope>NUCLEOTIDE SEQUENCE [LARGE SCALE GENOMIC DNA]</scope>
    <source>
        <strain evidence="1 2">93TX-2</strain>
    </source>
</reference>
<sequence length="92" mass="10462">MLWNSEKIYYVHNSRRTSQWLEIDKQLGVLRGCSIQFQQAHAQLVLDKDNELFSHLQKFDNIPKDKFTVPTLDNVCAVLANGTAARSAVASK</sequence>
<dbReference type="VEuPathDB" id="FungiDB:PSHT_15880"/>
<dbReference type="VEuPathDB" id="FungiDB:PSTT_13859"/>
<evidence type="ECO:0000313" key="1">
    <source>
        <dbReference type="EMBL" id="POV95017.1"/>
    </source>
</evidence>
<organism evidence="1 2">
    <name type="scientific">Puccinia striiformis</name>
    <dbReference type="NCBI Taxonomy" id="27350"/>
    <lineage>
        <taxon>Eukaryota</taxon>
        <taxon>Fungi</taxon>
        <taxon>Dikarya</taxon>
        <taxon>Basidiomycota</taxon>
        <taxon>Pucciniomycotina</taxon>
        <taxon>Pucciniomycetes</taxon>
        <taxon>Pucciniales</taxon>
        <taxon>Pucciniaceae</taxon>
        <taxon>Puccinia</taxon>
    </lineage>
</organism>
<comment type="caution">
    <text evidence="1">The sequence shown here is derived from an EMBL/GenBank/DDBJ whole genome shotgun (WGS) entry which is preliminary data.</text>
</comment>
<dbReference type="AlphaFoldDB" id="A0A2S4UCL4"/>
<accession>A0A2S4UCL4</accession>
<name>A0A2S4UCL4_9BASI</name>
<evidence type="ECO:0000313" key="2">
    <source>
        <dbReference type="Proteomes" id="UP000238274"/>
    </source>
</evidence>
<dbReference type="Proteomes" id="UP000238274">
    <property type="component" value="Unassembled WGS sequence"/>
</dbReference>
<gene>
    <name evidence="1" type="ORF">PSHT_15880</name>
</gene>
<dbReference type="OrthoDB" id="2505090at2759"/>
<keyword evidence="2" id="KW-1185">Reference proteome</keyword>
<dbReference type="EMBL" id="PKSM01000443">
    <property type="protein sequence ID" value="POV95017.1"/>
    <property type="molecule type" value="Genomic_DNA"/>
</dbReference>